<evidence type="ECO:0000313" key="2">
    <source>
        <dbReference type="Proteomes" id="UP000799118"/>
    </source>
</evidence>
<sequence>MIDIAQCSTAMKEVFEVWCSNLTDLGFRQFPDDGAIKLCSPPISTPFVRKLTLVLRGTSHPEPERLANVIFASLTCPSLTSLFIEDVGGYKHMWPRDVVNDFISRSSFSLTTLSIMFIPLLDSHLIDLLHRLPSLLHLTINDSDVDAPSPITPRFIESLHAFYCANSVTLSSTLMKGLQSLSLTFTGEDFDDRLFVDMVSSRWFPPSYADGLDSRGQFRSVATYFK</sequence>
<dbReference type="Proteomes" id="UP000799118">
    <property type="component" value="Unassembled WGS sequence"/>
</dbReference>
<organism evidence="1 2">
    <name type="scientific">Gymnopus androsaceus JB14</name>
    <dbReference type="NCBI Taxonomy" id="1447944"/>
    <lineage>
        <taxon>Eukaryota</taxon>
        <taxon>Fungi</taxon>
        <taxon>Dikarya</taxon>
        <taxon>Basidiomycota</taxon>
        <taxon>Agaricomycotina</taxon>
        <taxon>Agaricomycetes</taxon>
        <taxon>Agaricomycetidae</taxon>
        <taxon>Agaricales</taxon>
        <taxon>Marasmiineae</taxon>
        <taxon>Omphalotaceae</taxon>
        <taxon>Gymnopus</taxon>
    </lineage>
</organism>
<gene>
    <name evidence="1" type="ORF">BT96DRAFT_989319</name>
</gene>
<name>A0A6A4HYM4_9AGAR</name>
<proteinExistence type="predicted"/>
<keyword evidence="2" id="KW-1185">Reference proteome</keyword>
<evidence type="ECO:0008006" key="3">
    <source>
        <dbReference type="Google" id="ProtNLM"/>
    </source>
</evidence>
<dbReference type="Gene3D" id="3.80.10.10">
    <property type="entry name" value="Ribonuclease Inhibitor"/>
    <property type="match status" value="1"/>
</dbReference>
<dbReference type="AlphaFoldDB" id="A0A6A4HYM4"/>
<accession>A0A6A4HYM4</accession>
<protein>
    <recommendedName>
        <fullName evidence="3">F-box domain-containing protein</fullName>
    </recommendedName>
</protein>
<dbReference type="InterPro" id="IPR032675">
    <property type="entry name" value="LRR_dom_sf"/>
</dbReference>
<reference evidence="1" key="1">
    <citation type="journal article" date="2019" name="Environ. Microbiol.">
        <title>Fungal ecological strategies reflected in gene transcription - a case study of two litter decomposers.</title>
        <authorList>
            <person name="Barbi F."/>
            <person name="Kohler A."/>
            <person name="Barry K."/>
            <person name="Baskaran P."/>
            <person name="Daum C."/>
            <person name="Fauchery L."/>
            <person name="Ihrmark K."/>
            <person name="Kuo A."/>
            <person name="LaButti K."/>
            <person name="Lipzen A."/>
            <person name="Morin E."/>
            <person name="Grigoriev I.V."/>
            <person name="Henrissat B."/>
            <person name="Lindahl B."/>
            <person name="Martin F."/>
        </authorList>
    </citation>
    <scope>NUCLEOTIDE SEQUENCE</scope>
    <source>
        <strain evidence="1">JB14</strain>
    </source>
</reference>
<dbReference type="EMBL" id="ML769416">
    <property type="protein sequence ID" value="KAE9404502.1"/>
    <property type="molecule type" value="Genomic_DNA"/>
</dbReference>
<evidence type="ECO:0000313" key="1">
    <source>
        <dbReference type="EMBL" id="KAE9404502.1"/>
    </source>
</evidence>